<dbReference type="SMART" id="SM00490">
    <property type="entry name" value="HELICc"/>
    <property type="match status" value="1"/>
</dbReference>
<dbReference type="Gene3D" id="3.40.50.10810">
    <property type="entry name" value="Tandem AAA-ATPase domain"/>
    <property type="match status" value="1"/>
</dbReference>
<reference evidence="4 5" key="1">
    <citation type="submission" date="2018-03" db="EMBL/GenBank/DDBJ databases">
        <title>Genomic Encyclopedia of Archaeal and Bacterial Type Strains, Phase II (KMG-II): from individual species to whole genera.</title>
        <authorList>
            <person name="Goeker M."/>
        </authorList>
    </citation>
    <scope>NUCLEOTIDE SEQUENCE [LARGE SCALE GENOMIC DNA]</scope>
    <source>
        <strain evidence="4 5">DSM 45211</strain>
    </source>
</reference>
<dbReference type="CDD" id="cd18793">
    <property type="entry name" value="SF2_C_SNF"/>
    <property type="match status" value="1"/>
</dbReference>
<keyword evidence="1" id="KW-0378">Hydrolase</keyword>
<dbReference type="GO" id="GO:0005524">
    <property type="term" value="F:ATP binding"/>
    <property type="evidence" value="ECO:0007669"/>
    <property type="project" value="InterPro"/>
</dbReference>
<dbReference type="PROSITE" id="PS51192">
    <property type="entry name" value="HELICASE_ATP_BIND_1"/>
    <property type="match status" value="1"/>
</dbReference>
<dbReference type="Pfam" id="PF00176">
    <property type="entry name" value="SNF2-rel_dom"/>
    <property type="match status" value="1"/>
</dbReference>
<accession>A0A2P8DHM1</accession>
<keyword evidence="5" id="KW-1185">Reference proteome</keyword>
<dbReference type="PANTHER" id="PTHR45766">
    <property type="entry name" value="DNA ANNEALING HELICASE AND ENDONUCLEASE ZRANB3 FAMILY MEMBER"/>
    <property type="match status" value="1"/>
</dbReference>
<keyword evidence="4" id="KW-0547">Nucleotide-binding</keyword>
<dbReference type="InterPro" id="IPR000330">
    <property type="entry name" value="SNF2_N"/>
</dbReference>
<dbReference type="InterPro" id="IPR001650">
    <property type="entry name" value="Helicase_C-like"/>
</dbReference>
<dbReference type="InterPro" id="IPR049730">
    <property type="entry name" value="SNF2/RAD54-like_C"/>
</dbReference>
<dbReference type="GO" id="GO:0016787">
    <property type="term" value="F:hydrolase activity"/>
    <property type="evidence" value="ECO:0007669"/>
    <property type="project" value="UniProtKB-KW"/>
</dbReference>
<dbReference type="EMBL" id="PYGE01000025">
    <property type="protein sequence ID" value="PSK96679.1"/>
    <property type="molecule type" value="Genomic_DNA"/>
</dbReference>
<dbReference type="Proteomes" id="UP000243528">
    <property type="component" value="Unassembled WGS sequence"/>
</dbReference>
<dbReference type="SUPFAM" id="SSF52540">
    <property type="entry name" value="P-loop containing nucleoside triphosphate hydrolases"/>
    <property type="match status" value="2"/>
</dbReference>
<name>A0A2P8DHM1_9ACTN</name>
<dbReference type="InterPro" id="IPR027417">
    <property type="entry name" value="P-loop_NTPase"/>
</dbReference>
<dbReference type="GO" id="GO:0031297">
    <property type="term" value="P:replication fork processing"/>
    <property type="evidence" value="ECO:0007669"/>
    <property type="project" value="TreeGrafter"/>
</dbReference>
<gene>
    <name evidence="4" type="ORF">CLV30_12561</name>
</gene>
<dbReference type="InterPro" id="IPR014001">
    <property type="entry name" value="Helicase_ATP-bd"/>
</dbReference>
<proteinExistence type="predicted"/>
<dbReference type="OrthoDB" id="9814088at2"/>
<keyword evidence="4" id="KW-0067">ATP-binding</keyword>
<dbReference type="PANTHER" id="PTHR45766:SF6">
    <property type="entry name" value="SWI_SNF-RELATED MATRIX-ASSOCIATED ACTIN-DEPENDENT REGULATOR OF CHROMATIN SUBFAMILY A-LIKE PROTEIN 1"/>
    <property type="match status" value="1"/>
</dbReference>
<keyword evidence="4" id="KW-0347">Helicase</keyword>
<sequence>MTTIAGELTADGEHIVLVAGGSDVDVAAAARQLKLLTPLISQSDPPGAVTLPATWPAVVQLTHVYGVSWRPGPRLVEWTQEEIRRRNGGAPDLAYTPPDGLTPYPWQLEGAQMIASVGKVLLTDEPGTGKTITAILGIVERGGQDDPVWPVVCVVPASVVDPWVEAWRTWAPARRTVAWRGTPAQRRKLAGTADVYVASYDTARIDAPPEAHSRGGRPLLDLEPGAVVVDECHLIKNQRSLRSLAVRRLTRHADTVVALSGTPITHHPGDLWPTLVALEPAAWPSRERWVDRYCQSVSGDYDEEIIGLHPHREPEFRTTLLGATRRVAKADVLSQLPPKVYSVRTVELPQAWRKIYDDVESKMLAELPDGEELSVMSVLAQLTRLSQLASAAADIAVSTEVDEDGVEHEHVTVTLKRPSWKVDALLEVLAERPGQAVGVFAPSRQLITLAGEAAAKAGYRVGYVVGGQCMTERTETVNAFQSGELDVICCTTGAGGVGLTLTAARTAVFLQRPWSIVEAMQAEDRFHRIGSEQHDSIEIVDVVAARTIDTRVRAVLREKAGQLGDLVQDPRIVTELLGGTPESTPDRKAA</sequence>
<dbReference type="InterPro" id="IPR038718">
    <property type="entry name" value="SNF2-like_sf"/>
</dbReference>
<dbReference type="Gene3D" id="3.40.50.300">
    <property type="entry name" value="P-loop containing nucleotide triphosphate hydrolases"/>
    <property type="match status" value="1"/>
</dbReference>
<evidence type="ECO:0000259" key="2">
    <source>
        <dbReference type="PROSITE" id="PS51192"/>
    </source>
</evidence>
<dbReference type="RefSeq" id="WP_106539607.1">
    <property type="nucleotide sequence ID" value="NZ_PYGE01000025.1"/>
</dbReference>
<protein>
    <submittedName>
        <fullName evidence="4">Helicase-like protein</fullName>
    </submittedName>
</protein>
<comment type="caution">
    <text evidence="4">The sequence shown here is derived from an EMBL/GenBank/DDBJ whole genome shotgun (WGS) entry which is preliminary data.</text>
</comment>
<dbReference type="AlphaFoldDB" id="A0A2P8DHM1"/>
<dbReference type="Pfam" id="PF00271">
    <property type="entry name" value="Helicase_C"/>
    <property type="match status" value="1"/>
</dbReference>
<organism evidence="4 5">
    <name type="scientific">Haloactinopolyspora alba</name>
    <dbReference type="NCBI Taxonomy" id="648780"/>
    <lineage>
        <taxon>Bacteria</taxon>
        <taxon>Bacillati</taxon>
        <taxon>Actinomycetota</taxon>
        <taxon>Actinomycetes</taxon>
        <taxon>Jiangellales</taxon>
        <taxon>Jiangellaceae</taxon>
        <taxon>Haloactinopolyspora</taxon>
    </lineage>
</organism>
<feature type="domain" description="Helicase ATP-binding" evidence="2">
    <location>
        <begin position="111"/>
        <end position="281"/>
    </location>
</feature>
<feature type="domain" description="Helicase C-terminal" evidence="3">
    <location>
        <begin position="421"/>
        <end position="567"/>
    </location>
</feature>
<dbReference type="GO" id="GO:0006281">
    <property type="term" value="P:DNA repair"/>
    <property type="evidence" value="ECO:0007669"/>
    <property type="project" value="TreeGrafter"/>
</dbReference>
<evidence type="ECO:0000256" key="1">
    <source>
        <dbReference type="ARBA" id="ARBA00022801"/>
    </source>
</evidence>
<dbReference type="GO" id="GO:0004386">
    <property type="term" value="F:helicase activity"/>
    <property type="evidence" value="ECO:0007669"/>
    <property type="project" value="UniProtKB-KW"/>
</dbReference>
<dbReference type="PROSITE" id="PS51194">
    <property type="entry name" value="HELICASE_CTER"/>
    <property type="match status" value="1"/>
</dbReference>
<evidence type="ECO:0000313" key="4">
    <source>
        <dbReference type="EMBL" id="PSK96679.1"/>
    </source>
</evidence>
<evidence type="ECO:0000259" key="3">
    <source>
        <dbReference type="PROSITE" id="PS51194"/>
    </source>
</evidence>
<dbReference type="SMART" id="SM00487">
    <property type="entry name" value="DEXDc"/>
    <property type="match status" value="1"/>
</dbReference>
<evidence type="ECO:0000313" key="5">
    <source>
        <dbReference type="Proteomes" id="UP000243528"/>
    </source>
</evidence>